<keyword evidence="1" id="KW-0677">Repeat</keyword>
<name>A0A174K5B8_9FIRM</name>
<feature type="repeat" description="Cell wall-binding" evidence="2">
    <location>
        <begin position="301"/>
        <end position="320"/>
    </location>
</feature>
<feature type="repeat" description="Cell wall-binding" evidence="2">
    <location>
        <begin position="321"/>
        <end position="340"/>
    </location>
</feature>
<feature type="repeat" description="Cell wall-binding" evidence="2">
    <location>
        <begin position="341"/>
        <end position="360"/>
    </location>
</feature>
<accession>A0A174K5B8</accession>
<protein>
    <submittedName>
        <fullName evidence="4">Cell wall binding repeat-containing protein</fullName>
        <ecNumber evidence="4">3.5.1.28</ecNumber>
    </submittedName>
</protein>
<dbReference type="GO" id="GO:0008745">
    <property type="term" value="F:N-acetylmuramoyl-L-alanine amidase activity"/>
    <property type="evidence" value="ECO:0007669"/>
    <property type="project" value="UniProtKB-EC"/>
</dbReference>
<evidence type="ECO:0000313" key="4">
    <source>
        <dbReference type="EMBL" id="CUP07262.1"/>
    </source>
</evidence>
<proteinExistence type="predicted"/>
<dbReference type="EMBL" id="CYZE01000017">
    <property type="protein sequence ID" value="CUP07262.1"/>
    <property type="molecule type" value="Genomic_DNA"/>
</dbReference>
<feature type="repeat" description="Cell wall-binding" evidence="2">
    <location>
        <begin position="281"/>
        <end position="300"/>
    </location>
</feature>
<dbReference type="PROSITE" id="PS51170">
    <property type="entry name" value="CW"/>
    <property type="match status" value="5"/>
</dbReference>
<feature type="chain" id="PRO_5008025761" evidence="3">
    <location>
        <begin position="32"/>
        <end position="400"/>
    </location>
</feature>
<dbReference type="Pfam" id="PF01473">
    <property type="entry name" value="Choline_bind_1"/>
    <property type="match status" value="2"/>
</dbReference>
<reference evidence="4 5" key="1">
    <citation type="submission" date="2015-09" db="EMBL/GenBank/DDBJ databases">
        <authorList>
            <consortium name="Pathogen Informatics"/>
        </authorList>
    </citation>
    <scope>NUCLEOTIDE SEQUENCE [LARGE SCALE GENOMIC DNA]</scope>
    <source>
        <strain evidence="4 5">2789STDY5608850</strain>
    </source>
</reference>
<sequence>MLRRLRRAAAAVLACGLLTAVMPGASGTALAAVKNETRTPITSVSIKVRSDVKADYDLDAATVYVTTDSNFYTIGAYTWVSGNKEYWEPGDVPKVQIEIHARSGCYFEKTTGAGKFQISGATYGSVKRQNNNETLLLTVKLTPASGTLDITNSAEWVGYPLGKGTWEEVPYAGAYELKLYRDGQMIQGVAKVNATTYDFYPFMTQAGRYQFRVRAIPKDTEEQGYITSGDWVYSDEQDIDDDQTYSLGAGRQNANLTPANIGWVKNSDGWWYRNADGSYPANTWQNIGGLWYLFDYDGYILTGWQMKNGKYYYLDSNGAMQTGWFQDNRKWYYLAADGSMQTGWMTLGGNTYYFDSDGSMHTGWLLDNGKWYYFAPDTGMMVRGTSVGGYYLNSDGVWVH</sequence>
<evidence type="ECO:0000313" key="5">
    <source>
        <dbReference type="Proteomes" id="UP000095651"/>
    </source>
</evidence>
<dbReference type="RefSeq" id="WP_055659124.1">
    <property type="nucleotide sequence ID" value="NZ_CABIXC010000017.1"/>
</dbReference>
<feature type="repeat" description="Cell wall-binding" evidence="2">
    <location>
        <begin position="361"/>
        <end position="380"/>
    </location>
</feature>
<gene>
    <name evidence="4" type="primary">lytA_18</name>
    <name evidence="4" type="ORF">ERS852407_04883</name>
</gene>
<dbReference type="AlphaFoldDB" id="A0A174K5B8"/>
<evidence type="ECO:0000256" key="1">
    <source>
        <dbReference type="ARBA" id="ARBA00022737"/>
    </source>
</evidence>
<evidence type="ECO:0000256" key="3">
    <source>
        <dbReference type="SAM" id="SignalP"/>
    </source>
</evidence>
<dbReference type="Proteomes" id="UP000095651">
    <property type="component" value="Unassembled WGS sequence"/>
</dbReference>
<organism evidence="4 5">
    <name type="scientific">Hungatella hathewayi</name>
    <dbReference type="NCBI Taxonomy" id="154046"/>
    <lineage>
        <taxon>Bacteria</taxon>
        <taxon>Bacillati</taxon>
        <taxon>Bacillota</taxon>
        <taxon>Clostridia</taxon>
        <taxon>Lachnospirales</taxon>
        <taxon>Lachnospiraceae</taxon>
        <taxon>Hungatella</taxon>
    </lineage>
</organism>
<feature type="signal peptide" evidence="3">
    <location>
        <begin position="1"/>
        <end position="31"/>
    </location>
</feature>
<evidence type="ECO:0000256" key="2">
    <source>
        <dbReference type="PROSITE-ProRule" id="PRU00591"/>
    </source>
</evidence>
<dbReference type="EC" id="3.5.1.28" evidence="4"/>
<dbReference type="SUPFAM" id="SSF69360">
    <property type="entry name" value="Cell wall binding repeat"/>
    <property type="match status" value="1"/>
</dbReference>
<dbReference type="Pfam" id="PF19127">
    <property type="entry name" value="Choline_bind_3"/>
    <property type="match status" value="2"/>
</dbReference>
<dbReference type="InterPro" id="IPR018337">
    <property type="entry name" value="Cell_wall/Cho-bd_repeat"/>
</dbReference>
<keyword evidence="3" id="KW-0732">Signal</keyword>
<keyword evidence="4" id="KW-0378">Hydrolase</keyword>
<dbReference type="Gene3D" id="2.10.270.10">
    <property type="entry name" value="Cholin Binding"/>
    <property type="match status" value="2"/>
</dbReference>